<sequence>MGKNILIIGGGIVGLCSAYYLQKEGHQVTVIDKSDITSGASFVNAGYLTPSHIIPMASPGMILKGLKMMFNSASPFYMKPRLDLDFIKWSWYFHKSSTKQKVEKAIPAIKDINIISRELFIAIKASGDLGDFQLERKGLLMVYKTDASYEHEMEIAKKVSFLGLEVNELNKDQLQRLEPNINIDAKGAVHYECDGHTTPTEFMPKMLNYLKSVGVIIKTNETVLDMEVANERITKIISDKTTYQPDSIVIAAGSWSGELSKKLNIKLSLQAGKGYRINVERPTGIRMPAILMEANMAVTPMQGFTRFAGTMEFTGINDVIRKERVLAIANGAKRFYPELEIKQEEIDNAKTGMRPVSPDGMPYIGKSKNYDNLVFATGHAMMGWSLGPATGKLVAEIVDERKTCMNTDLFSPDRKFG</sequence>
<dbReference type="SUPFAM" id="SSF51905">
    <property type="entry name" value="FAD/NAD(P)-binding domain"/>
    <property type="match status" value="1"/>
</dbReference>
<proteinExistence type="predicted"/>
<dbReference type="Proteomes" id="UP001597012">
    <property type="component" value="Unassembled WGS sequence"/>
</dbReference>
<dbReference type="Gene3D" id="3.50.50.60">
    <property type="entry name" value="FAD/NAD(P)-binding domain"/>
    <property type="match status" value="2"/>
</dbReference>
<dbReference type="EMBL" id="JBHTHY010000011">
    <property type="protein sequence ID" value="MFD0798307.1"/>
    <property type="molecule type" value="Genomic_DNA"/>
</dbReference>
<evidence type="ECO:0000313" key="4">
    <source>
        <dbReference type="Proteomes" id="UP001597012"/>
    </source>
</evidence>
<dbReference type="PANTHER" id="PTHR13847">
    <property type="entry name" value="SARCOSINE DEHYDROGENASE-RELATED"/>
    <property type="match status" value="1"/>
</dbReference>
<feature type="domain" description="FAD dependent oxidoreductase" evidence="2">
    <location>
        <begin position="5"/>
        <end position="396"/>
    </location>
</feature>
<reference evidence="4" key="1">
    <citation type="journal article" date="2019" name="Int. J. Syst. Evol. Microbiol.">
        <title>The Global Catalogue of Microorganisms (GCM) 10K type strain sequencing project: providing services to taxonomists for standard genome sequencing and annotation.</title>
        <authorList>
            <consortium name="The Broad Institute Genomics Platform"/>
            <consortium name="The Broad Institute Genome Sequencing Center for Infectious Disease"/>
            <person name="Wu L."/>
            <person name="Ma J."/>
        </authorList>
    </citation>
    <scope>NUCLEOTIDE SEQUENCE [LARGE SCALE GENOMIC DNA]</scope>
    <source>
        <strain evidence="4">CCUG 61948</strain>
    </source>
</reference>
<dbReference type="InterPro" id="IPR006076">
    <property type="entry name" value="FAD-dep_OxRdtase"/>
</dbReference>
<name>A0ABW3B4Q1_9FLAO</name>
<protein>
    <submittedName>
        <fullName evidence="3">NAD(P)/FAD-dependent oxidoreductase</fullName>
        <ecNumber evidence="3">1.-.-.-</ecNumber>
    </submittedName>
</protein>
<dbReference type="RefSeq" id="WP_379935001.1">
    <property type="nucleotide sequence ID" value="NZ_JBHTHY010000011.1"/>
</dbReference>
<keyword evidence="1 3" id="KW-0560">Oxidoreductase</keyword>
<dbReference type="GO" id="GO:0016491">
    <property type="term" value="F:oxidoreductase activity"/>
    <property type="evidence" value="ECO:0007669"/>
    <property type="project" value="UniProtKB-KW"/>
</dbReference>
<gene>
    <name evidence="3" type="ORF">ACFQZJ_12620</name>
</gene>
<evidence type="ECO:0000259" key="2">
    <source>
        <dbReference type="Pfam" id="PF01266"/>
    </source>
</evidence>
<dbReference type="InterPro" id="IPR036188">
    <property type="entry name" value="FAD/NAD-bd_sf"/>
</dbReference>
<dbReference type="PANTHER" id="PTHR13847:SF289">
    <property type="entry name" value="GLYCINE OXIDASE"/>
    <property type="match status" value="1"/>
</dbReference>
<evidence type="ECO:0000313" key="3">
    <source>
        <dbReference type="EMBL" id="MFD0798307.1"/>
    </source>
</evidence>
<evidence type="ECO:0000256" key="1">
    <source>
        <dbReference type="ARBA" id="ARBA00023002"/>
    </source>
</evidence>
<dbReference type="Gene3D" id="3.30.9.10">
    <property type="entry name" value="D-Amino Acid Oxidase, subunit A, domain 2"/>
    <property type="match status" value="1"/>
</dbReference>
<accession>A0ABW3B4Q1</accession>
<dbReference type="Pfam" id="PF01266">
    <property type="entry name" value="DAO"/>
    <property type="match status" value="1"/>
</dbReference>
<dbReference type="SUPFAM" id="SSF54373">
    <property type="entry name" value="FAD-linked reductases, C-terminal domain"/>
    <property type="match status" value="1"/>
</dbReference>
<comment type="caution">
    <text evidence="3">The sequence shown here is derived from an EMBL/GenBank/DDBJ whole genome shotgun (WGS) entry which is preliminary data.</text>
</comment>
<organism evidence="3 4">
    <name type="scientific">Maribacter chungangensis</name>
    <dbReference type="NCBI Taxonomy" id="1069117"/>
    <lineage>
        <taxon>Bacteria</taxon>
        <taxon>Pseudomonadati</taxon>
        <taxon>Bacteroidota</taxon>
        <taxon>Flavobacteriia</taxon>
        <taxon>Flavobacteriales</taxon>
        <taxon>Flavobacteriaceae</taxon>
        <taxon>Maribacter</taxon>
    </lineage>
</organism>
<keyword evidence="4" id="KW-1185">Reference proteome</keyword>
<dbReference type="EC" id="1.-.-.-" evidence="3"/>